<dbReference type="AlphaFoldDB" id="A0ABD1J4L4"/>
<dbReference type="InterPro" id="IPR029058">
    <property type="entry name" value="AB_hydrolase_fold"/>
</dbReference>
<organism evidence="2 3">
    <name type="scientific">Coilia grayii</name>
    <name type="common">Gray's grenadier anchovy</name>
    <dbReference type="NCBI Taxonomy" id="363190"/>
    <lineage>
        <taxon>Eukaryota</taxon>
        <taxon>Metazoa</taxon>
        <taxon>Chordata</taxon>
        <taxon>Craniata</taxon>
        <taxon>Vertebrata</taxon>
        <taxon>Euteleostomi</taxon>
        <taxon>Actinopterygii</taxon>
        <taxon>Neopterygii</taxon>
        <taxon>Teleostei</taxon>
        <taxon>Clupei</taxon>
        <taxon>Clupeiformes</taxon>
        <taxon>Clupeoidei</taxon>
        <taxon>Engraulidae</taxon>
        <taxon>Coilinae</taxon>
        <taxon>Coilia</taxon>
    </lineage>
</organism>
<reference evidence="2 3" key="1">
    <citation type="submission" date="2024-09" db="EMBL/GenBank/DDBJ databases">
        <title>A chromosome-level genome assembly of Gray's grenadier anchovy, Coilia grayii.</title>
        <authorList>
            <person name="Fu Z."/>
        </authorList>
    </citation>
    <scope>NUCLEOTIDE SEQUENCE [LARGE SCALE GENOMIC DNA]</scope>
    <source>
        <strain evidence="2">G4</strain>
        <tissue evidence="2">Muscle</tissue>
    </source>
</reference>
<dbReference type="PANTHER" id="PTHR12277:SF69">
    <property type="entry name" value="PROTEIN ABHD12B"/>
    <property type="match status" value="1"/>
</dbReference>
<proteinExistence type="predicted"/>
<protein>
    <recommendedName>
        <fullName evidence="1">AB hydrolase-1 domain-containing protein</fullName>
    </recommendedName>
</protein>
<dbReference type="InterPro" id="IPR000073">
    <property type="entry name" value="AB_hydrolase_1"/>
</dbReference>
<feature type="domain" description="AB hydrolase-1" evidence="1">
    <location>
        <begin position="73"/>
        <end position="178"/>
    </location>
</feature>
<sequence length="297" mass="33180">MYHAVFSHVARVPLFADLSRPGDLDLNHTVNLYLSPEEGISLGIWHTVPDSLWQKAQGKDLEWYQQTLQNGAPVIIYLHGNGGTRGAGHRVGLVNVLSAAGFHVLALDYRGFGDSSGEPTEAGLTTDALYLYQWVKAHSGSSLVILWGHSLGTGVATNTALELQEQGVTVDGVILEGAFSNIRQAGASHPFTMFYRKFPYFEYFFLDTISENKVVFPNDENMRKLRSPLLILHAEDDHIIPFHMGQELFEIAQQSRNSEKSVRMVPFEGSHGYRHNGLYQEPRLPAIIKQFVQSLNM</sequence>
<keyword evidence="3" id="KW-1185">Reference proteome</keyword>
<dbReference type="Pfam" id="PF00561">
    <property type="entry name" value="Abhydrolase_1"/>
    <property type="match status" value="1"/>
</dbReference>
<dbReference type="PANTHER" id="PTHR12277">
    <property type="entry name" value="ALPHA/BETA HYDROLASE DOMAIN-CONTAINING PROTEIN"/>
    <property type="match status" value="1"/>
</dbReference>
<name>A0ABD1J4L4_9TELE</name>
<accession>A0ABD1J4L4</accession>
<dbReference type="Gene3D" id="3.40.50.1820">
    <property type="entry name" value="alpha/beta hydrolase"/>
    <property type="match status" value="1"/>
</dbReference>
<comment type="caution">
    <text evidence="2">The sequence shown here is derived from an EMBL/GenBank/DDBJ whole genome shotgun (WGS) entry which is preliminary data.</text>
</comment>
<dbReference type="SUPFAM" id="SSF53474">
    <property type="entry name" value="alpha/beta-Hydrolases"/>
    <property type="match status" value="1"/>
</dbReference>
<evidence type="ECO:0000313" key="2">
    <source>
        <dbReference type="EMBL" id="KAL2082049.1"/>
    </source>
</evidence>
<gene>
    <name evidence="2" type="ORF">ACEWY4_021867</name>
</gene>
<dbReference type="EMBL" id="JBHFQA010000019">
    <property type="protein sequence ID" value="KAL2082049.1"/>
    <property type="molecule type" value="Genomic_DNA"/>
</dbReference>
<dbReference type="Proteomes" id="UP001591681">
    <property type="component" value="Unassembled WGS sequence"/>
</dbReference>
<evidence type="ECO:0000259" key="1">
    <source>
        <dbReference type="Pfam" id="PF00561"/>
    </source>
</evidence>
<evidence type="ECO:0000313" key="3">
    <source>
        <dbReference type="Proteomes" id="UP001591681"/>
    </source>
</evidence>